<dbReference type="Gene3D" id="3.40.50.300">
    <property type="entry name" value="P-loop containing nucleotide triphosphate hydrolases"/>
    <property type="match status" value="1"/>
</dbReference>
<dbReference type="InterPro" id="IPR027417">
    <property type="entry name" value="P-loop_NTPase"/>
</dbReference>
<dbReference type="SUPFAM" id="SSF81383">
    <property type="entry name" value="F-box domain"/>
    <property type="match status" value="1"/>
</dbReference>
<dbReference type="AlphaFoldDB" id="A0ABD1J0X4"/>
<feature type="domain" description="F-box" evidence="1">
    <location>
        <begin position="45"/>
        <end position="91"/>
    </location>
</feature>
<gene>
    <name evidence="2" type="ORF">ACEWY4_025292</name>
</gene>
<evidence type="ECO:0000259" key="1">
    <source>
        <dbReference type="PROSITE" id="PS50181"/>
    </source>
</evidence>
<dbReference type="Proteomes" id="UP001591681">
    <property type="component" value="Unassembled WGS sequence"/>
</dbReference>
<dbReference type="SMART" id="SM00256">
    <property type="entry name" value="FBOX"/>
    <property type="match status" value="1"/>
</dbReference>
<evidence type="ECO:0000313" key="2">
    <source>
        <dbReference type="EMBL" id="KAL2079548.1"/>
    </source>
</evidence>
<evidence type="ECO:0000313" key="3">
    <source>
        <dbReference type="Proteomes" id="UP001591681"/>
    </source>
</evidence>
<dbReference type="InterPro" id="IPR039588">
    <property type="entry name" value="FBXO4"/>
</dbReference>
<dbReference type="Gene3D" id="1.20.1280.50">
    <property type="match status" value="1"/>
</dbReference>
<organism evidence="2 3">
    <name type="scientific">Coilia grayii</name>
    <name type="common">Gray's grenadier anchovy</name>
    <dbReference type="NCBI Taxonomy" id="363190"/>
    <lineage>
        <taxon>Eukaryota</taxon>
        <taxon>Metazoa</taxon>
        <taxon>Chordata</taxon>
        <taxon>Craniata</taxon>
        <taxon>Vertebrata</taxon>
        <taxon>Euteleostomi</taxon>
        <taxon>Actinopterygii</taxon>
        <taxon>Neopterygii</taxon>
        <taxon>Teleostei</taxon>
        <taxon>Clupei</taxon>
        <taxon>Clupeiformes</taxon>
        <taxon>Clupeoidei</taxon>
        <taxon>Engraulidae</taxon>
        <taxon>Coilinae</taxon>
        <taxon>Coilia</taxon>
    </lineage>
</organism>
<reference evidence="2 3" key="1">
    <citation type="submission" date="2024-09" db="EMBL/GenBank/DDBJ databases">
        <title>A chromosome-level genome assembly of Gray's grenadier anchovy, Coilia grayii.</title>
        <authorList>
            <person name="Fu Z."/>
        </authorList>
    </citation>
    <scope>NUCLEOTIDE SEQUENCE [LARGE SCALE GENOMIC DNA]</scope>
    <source>
        <strain evidence="2">G4</strain>
        <tissue evidence="2">Muscle</tissue>
    </source>
</reference>
<sequence>MAAKIHSFESVVIGHLSNIKERFFGVKRTEVAQDVDCNSTHRGYLSGFDTLPVEIHFLIMTFLSPQDLCRLGGTSQYWRALVRDPSLWKYFLLRDLSLWSSVDHLSMPDMESLERALSQSSVSESRDFMADYLRTCPACRGLWHQSRPAYETVTSFLKSMVVTVAEPRFAMFGPGLEQLEACLVLKMLNSPDILPVTGASQRQISGIGSGITFMYGGQHKFSIFTLHSTNRAERERARLEQVDVQSRLFIQREDEASGRPVFGLAPNVQEVCQAVEGFIFASNAERERGCSEAKERELAQIRAMLDPEWGPPSRPLLVLSCTSREGPDCPRVPCLKVAQWLKLSLLPNPWMVQDTVVETLSGLLDGIQWLLRQSGTRL</sequence>
<dbReference type="InterPro" id="IPR036047">
    <property type="entry name" value="F-box-like_dom_sf"/>
</dbReference>
<dbReference type="PROSITE" id="PS50181">
    <property type="entry name" value="FBOX"/>
    <property type="match status" value="1"/>
</dbReference>
<dbReference type="CDD" id="cd22085">
    <property type="entry name" value="F-box_FBXO4"/>
    <property type="match status" value="1"/>
</dbReference>
<protein>
    <recommendedName>
        <fullName evidence="1">F-box domain-containing protein</fullName>
    </recommendedName>
</protein>
<dbReference type="PANTHER" id="PTHR16008:SF4">
    <property type="entry name" value="F-BOX ONLY PROTEIN 4"/>
    <property type="match status" value="1"/>
</dbReference>
<dbReference type="InterPro" id="IPR001810">
    <property type="entry name" value="F-box_dom"/>
</dbReference>
<keyword evidence="3" id="KW-1185">Reference proteome</keyword>
<name>A0ABD1J0X4_9TELE</name>
<dbReference type="PANTHER" id="PTHR16008">
    <property type="entry name" value="F-BOX ONLY PROTEIN 4"/>
    <property type="match status" value="1"/>
</dbReference>
<accession>A0ABD1J0X4</accession>
<dbReference type="EMBL" id="JBHFQA010000022">
    <property type="protein sequence ID" value="KAL2079548.1"/>
    <property type="molecule type" value="Genomic_DNA"/>
</dbReference>
<dbReference type="Pfam" id="PF12937">
    <property type="entry name" value="F-box-like"/>
    <property type="match status" value="1"/>
</dbReference>
<proteinExistence type="predicted"/>
<comment type="caution">
    <text evidence="2">The sequence shown here is derived from an EMBL/GenBank/DDBJ whole genome shotgun (WGS) entry which is preliminary data.</text>
</comment>